<reference evidence="2 3" key="1">
    <citation type="submission" date="2019-11" db="EMBL/GenBank/DDBJ databases">
        <title>Comparative genomics of hydrocarbon-degrading Desulfosarcina strains.</title>
        <authorList>
            <person name="Watanabe M."/>
            <person name="Kojima H."/>
            <person name="Fukui M."/>
        </authorList>
    </citation>
    <scope>NUCLEOTIDE SEQUENCE [LARGE SCALE GENOMIC DNA]</scope>
    <source>
        <strain evidence="3">oXyS1</strain>
    </source>
</reference>
<protein>
    <recommendedName>
        <fullName evidence="1">PAC domain-containing protein</fullName>
    </recommendedName>
</protein>
<gene>
    <name evidence="2" type="ORF">DSCOOX_04650</name>
</gene>
<dbReference type="AlphaFoldDB" id="A0A5K8A417"/>
<accession>A0A5K8A417</accession>
<keyword evidence="3" id="KW-1185">Reference proteome</keyword>
<proteinExistence type="predicted"/>
<name>A0A5K8A417_9BACT</name>
<evidence type="ECO:0000313" key="3">
    <source>
        <dbReference type="Proteomes" id="UP000422108"/>
    </source>
</evidence>
<dbReference type="Proteomes" id="UP000422108">
    <property type="component" value="Chromosome"/>
</dbReference>
<dbReference type="EMBL" id="AP021879">
    <property type="protein sequence ID" value="BBO87285.1"/>
    <property type="molecule type" value="Genomic_DNA"/>
</dbReference>
<dbReference type="InterPro" id="IPR000700">
    <property type="entry name" value="PAS-assoc_C"/>
</dbReference>
<dbReference type="RefSeq" id="WP_155308759.1">
    <property type="nucleotide sequence ID" value="NZ_AP021879.1"/>
</dbReference>
<organism evidence="2 3">
    <name type="scientific">Desulfosarcina ovata subsp. ovata</name>
    <dbReference type="NCBI Taxonomy" id="2752305"/>
    <lineage>
        <taxon>Bacteria</taxon>
        <taxon>Pseudomonadati</taxon>
        <taxon>Thermodesulfobacteriota</taxon>
        <taxon>Desulfobacteria</taxon>
        <taxon>Desulfobacterales</taxon>
        <taxon>Desulfosarcinaceae</taxon>
        <taxon>Desulfosarcina</taxon>
    </lineage>
</organism>
<sequence>MRDRFVVIFNENDLPHALIGSLTDITVEKQAENTLQTYAHIVSASSEYLALIDL</sequence>
<dbReference type="PROSITE" id="PS50113">
    <property type="entry name" value="PAC"/>
    <property type="match status" value="1"/>
</dbReference>
<evidence type="ECO:0000259" key="1">
    <source>
        <dbReference type="PROSITE" id="PS50113"/>
    </source>
</evidence>
<evidence type="ECO:0000313" key="2">
    <source>
        <dbReference type="EMBL" id="BBO87285.1"/>
    </source>
</evidence>
<feature type="domain" description="PAC" evidence="1">
    <location>
        <begin position="1"/>
        <end position="37"/>
    </location>
</feature>